<dbReference type="CDD" id="cd01948">
    <property type="entry name" value="EAL"/>
    <property type="match status" value="1"/>
</dbReference>
<dbReference type="RefSeq" id="WP_203752517.1">
    <property type="nucleotide sequence ID" value="NZ_BONF01000036.1"/>
</dbReference>
<sequence>MGRAPDAEFDALMSRGSLYPVFQPIVSLDSGGTVGYEALIRGPSGSAFATPDKLFREGARAGRLAELDWICRAASCRAALMAGLPTTVPLFLNAEPATFRTPPPAQLIDTFRAASDQLQVVVEITERKLGSDPGGLLAAVLRLREAGMRIALDDVGATTTSLAMMPLISPDVIKIDRGVVQGPITPAASAVVNAVLAEAERTGAAVLAEGIESPRHLAVARAMGATLGQGWLFGRPEPLPHDIAAAEFVLPRVPAPELPEGTPYEIASRHRPTARTTKEVLRCLSRHLENKCLDLTEPAVLLAAFQQARHFDDAVRTRYTELAGRGVLTAVYAAGLTAEPVVGIRGGPLDSADPMTREWIVVVLGAHFAAGLFAYDQGRDDDDEDSRAFDYVLTYDRRLVTAAAQPLLRRLLPTEPETFW</sequence>
<keyword evidence="3" id="KW-1185">Reference proteome</keyword>
<gene>
    <name evidence="2" type="ORF">Cba03nite_57050</name>
</gene>
<protein>
    <recommendedName>
        <fullName evidence="1">EAL domain-containing protein</fullName>
    </recommendedName>
</protein>
<dbReference type="PANTHER" id="PTHR33121:SF76">
    <property type="entry name" value="SIGNALING PROTEIN"/>
    <property type="match status" value="1"/>
</dbReference>
<dbReference type="PROSITE" id="PS50883">
    <property type="entry name" value="EAL"/>
    <property type="match status" value="1"/>
</dbReference>
<dbReference type="GO" id="GO:0071111">
    <property type="term" value="F:cyclic-guanylate-specific phosphodiesterase activity"/>
    <property type="evidence" value="ECO:0007669"/>
    <property type="project" value="InterPro"/>
</dbReference>
<evidence type="ECO:0000313" key="2">
    <source>
        <dbReference type="EMBL" id="GIF84356.1"/>
    </source>
</evidence>
<dbReference type="SMART" id="SM00052">
    <property type="entry name" value="EAL"/>
    <property type="match status" value="1"/>
</dbReference>
<name>A0A8J3NLS7_9ACTN</name>
<evidence type="ECO:0000313" key="3">
    <source>
        <dbReference type="Proteomes" id="UP000601223"/>
    </source>
</evidence>
<accession>A0A8J3NLS7</accession>
<dbReference type="InterPro" id="IPR035919">
    <property type="entry name" value="EAL_sf"/>
</dbReference>
<dbReference type="Proteomes" id="UP000601223">
    <property type="component" value="Unassembled WGS sequence"/>
</dbReference>
<dbReference type="Gene3D" id="3.20.20.450">
    <property type="entry name" value="EAL domain"/>
    <property type="match status" value="1"/>
</dbReference>
<dbReference type="InterPro" id="IPR019278">
    <property type="entry name" value="DICT_dom"/>
</dbReference>
<dbReference type="PANTHER" id="PTHR33121">
    <property type="entry name" value="CYCLIC DI-GMP PHOSPHODIESTERASE PDEF"/>
    <property type="match status" value="1"/>
</dbReference>
<dbReference type="AlphaFoldDB" id="A0A8J3NLS7"/>
<dbReference type="EMBL" id="BONF01000036">
    <property type="protein sequence ID" value="GIF84356.1"/>
    <property type="molecule type" value="Genomic_DNA"/>
</dbReference>
<evidence type="ECO:0000259" key="1">
    <source>
        <dbReference type="PROSITE" id="PS50883"/>
    </source>
</evidence>
<proteinExistence type="predicted"/>
<comment type="caution">
    <text evidence="2">The sequence shown here is derived from an EMBL/GenBank/DDBJ whole genome shotgun (WGS) entry which is preliminary data.</text>
</comment>
<reference evidence="2 3" key="1">
    <citation type="submission" date="2021-01" db="EMBL/GenBank/DDBJ databases">
        <title>Whole genome shotgun sequence of Catellatospora bangladeshensis NBRC 107357.</title>
        <authorList>
            <person name="Komaki H."/>
            <person name="Tamura T."/>
        </authorList>
    </citation>
    <scope>NUCLEOTIDE SEQUENCE [LARGE SCALE GENOMIC DNA]</scope>
    <source>
        <strain evidence="2 3">NBRC 107357</strain>
    </source>
</reference>
<dbReference type="Pfam" id="PF10069">
    <property type="entry name" value="DICT"/>
    <property type="match status" value="1"/>
</dbReference>
<dbReference type="Pfam" id="PF00563">
    <property type="entry name" value="EAL"/>
    <property type="match status" value="1"/>
</dbReference>
<dbReference type="InterPro" id="IPR001633">
    <property type="entry name" value="EAL_dom"/>
</dbReference>
<dbReference type="SUPFAM" id="SSF141868">
    <property type="entry name" value="EAL domain-like"/>
    <property type="match status" value="1"/>
</dbReference>
<organism evidence="2 3">
    <name type="scientific">Catellatospora bangladeshensis</name>
    <dbReference type="NCBI Taxonomy" id="310355"/>
    <lineage>
        <taxon>Bacteria</taxon>
        <taxon>Bacillati</taxon>
        <taxon>Actinomycetota</taxon>
        <taxon>Actinomycetes</taxon>
        <taxon>Micromonosporales</taxon>
        <taxon>Micromonosporaceae</taxon>
        <taxon>Catellatospora</taxon>
    </lineage>
</organism>
<dbReference type="InterPro" id="IPR050706">
    <property type="entry name" value="Cyclic-di-GMP_PDE-like"/>
</dbReference>
<feature type="domain" description="EAL" evidence="1">
    <location>
        <begin position="2"/>
        <end position="250"/>
    </location>
</feature>